<dbReference type="EMBL" id="UZAN01050142">
    <property type="protein sequence ID" value="VDP88014.1"/>
    <property type="molecule type" value="Genomic_DNA"/>
</dbReference>
<evidence type="ECO:0000256" key="1">
    <source>
        <dbReference type="SAM" id="MobiDB-lite"/>
    </source>
</evidence>
<evidence type="ECO:0000313" key="4">
    <source>
        <dbReference type="WBParaSite" id="ECPE_0001110001-mRNA-1"/>
    </source>
</evidence>
<reference evidence="4" key="1">
    <citation type="submission" date="2016-06" db="UniProtKB">
        <authorList>
            <consortium name="WormBaseParasite"/>
        </authorList>
    </citation>
    <scope>IDENTIFICATION</scope>
</reference>
<feature type="compositionally biased region" description="Basic and acidic residues" evidence="1">
    <location>
        <begin position="1"/>
        <end position="17"/>
    </location>
</feature>
<proteinExistence type="predicted"/>
<evidence type="ECO:0000313" key="2">
    <source>
        <dbReference type="EMBL" id="VDP88014.1"/>
    </source>
</evidence>
<dbReference type="OrthoDB" id="6247150at2759"/>
<dbReference type="AlphaFoldDB" id="A0A183AVT1"/>
<dbReference type="WBParaSite" id="ECPE_0001110001-mRNA-1">
    <property type="protein sequence ID" value="ECPE_0001110001-mRNA-1"/>
    <property type="gene ID" value="ECPE_0001110001"/>
</dbReference>
<sequence length="242" mass="26483">MQGRGDRPQPETRIPDHAEDEGVDESDESTISELNCMLRPVWQKTLDCDLKSACQMNVFHARIYTMRPGTGQRIYLGETHTTTESHDSAEYNSGTTSKSNQFPEVTEFDVTHLLPVWALVVRPVHEAGARGGGGGSNSQIPAAYIHYDGYTGRPHLVGRWPGRVMLGLVATLDDSQPLASTYVDIGGRGQNENRGSSEDGVIMEETVSVVAIRAECVVSEYNVFSSLVGQIPSRIIHPILSD</sequence>
<reference evidence="2 3" key="2">
    <citation type="submission" date="2018-11" db="EMBL/GenBank/DDBJ databases">
        <authorList>
            <consortium name="Pathogen Informatics"/>
        </authorList>
    </citation>
    <scope>NUCLEOTIDE SEQUENCE [LARGE SCALE GENOMIC DNA]</scope>
    <source>
        <strain evidence="2 3">Egypt</strain>
    </source>
</reference>
<dbReference type="Proteomes" id="UP000272942">
    <property type="component" value="Unassembled WGS sequence"/>
</dbReference>
<accession>A0A183AVT1</accession>
<protein>
    <submittedName>
        <fullName evidence="4">DUF3444 domain-containing protein</fullName>
    </submittedName>
</protein>
<keyword evidence="3" id="KW-1185">Reference proteome</keyword>
<name>A0A183AVT1_9TREM</name>
<feature type="compositionally biased region" description="Acidic residues" evidence="1">
    <location>
        <begin position="18"/>
        <end position="29"/>
    </location>
</feature>
<evidence type="ECO:0000313" key="3">
    <source>
        <dbReference type="Proteomes" id="UP000272942"/>
    </source>
</evidence>
<organism evidence="4">
    <name type="scientific">Echinostoma caproni</name>
    <dbReference type="NCBI Taxonomy" id="27848"/>
    <lineage>
        <taxon>Eukaryota</taxon>
        <taxon>Metazoa</taxon>
        <taxon>Spiralia</taxon>
        <taxon>Lophotrochozoa</taxon>
        <taxon>Platyhelminthes</taxon>
        <taxon>Trematoda</taxon>
        <taxon>Digenea</taxon>
        <taxon>Plagiorchiida</taxon>
        <taxon>Echinostomata</taxon>
        <taxon>Echinostomatoidea</taxon>
        <taxon>Echinostomatidae</taxon>
        <taxon>Echinostoma</taxon>
    </lineage>
</organism>
<gene>
    <name evidence="2" type="ORF">ECPE_LOCUS11066</name>
</gene>
<feature type="region of interest" description="Disordered" evidence="1">
    <location>
        <begin position="1"/>
        <end position="29"/>
    </location>
</feature>